<protein>
    <submittedName>
        <fullName evidence="2">Uncharacterized protein</fullName>
    </submittedName>
</protein>
<reference evidence="3" key="1">
    <citation type="journal article" date="2020" name="MBio">
        <title>Horizontal gene transfer to a defensive symbiont with a reduced genome amongst a multipartite beetle microbiome.</title>
        <authorList>
            <person name="Waterworth S.C."/>
            <person name="Florez L.V."/>
            <person name="Rees E.R."/>
            <person name="Hertweck C."/>
            <person name="Kaltenpoth M."/>
            <person name="Kwan J.C."/>
        </authorList>
    </citation>
    <scope>NUCLEOTIDE SEQUENCE [LARGE SCALE GENOMIC DNA]</scope>
</reference>
<feature type="region of interest" description="Disordered" evidence="1">
    <location>
        <begin position="63"/>
        <end position="104"/>
    </location>
</feature>
<dbReference type="Proteomes" id="UP000462435">
    <property type="component" value="Unassembled WGS sequence"/>
</dbReference>
<comment type="caution">
    <text evidence="2">The sequence shown here is derived from an EMBL/GenBank/DDBJ whole genome shotgun (WGS) entry which is preliminary data.</text>
</comment>
<feature type="compositionally biased region" description="Basic and acidic residues" evidence="1">
    <location>
        <begin position="78"/>
        <end position="94"/>
    </location>
</feature>
<evidence type="ECO:0000313" key="2">
    <source>
        <dbReference type="EMBL" id="KAF1044728.1"/>
    </source>
</evidence>
<evidence type="ECO:0000313" key="3">
    <source>
        <dbReference type="Proteomes" id="UP000462435"/>
    </source>
</evidence>
<organism evidence="2 3">
    <name type="scientific">Herbaspirillum frisingense</name>
    <dbReference type="NCBI Taxonomy" id="92645"/>
    <lineage>
        <taxon>Bacteria</taxon>
        <taxon>Pseudomonadati</taxon>
        <taxon>Pseudomonadota</taxon>
        <taxon>Betaproteobacteria</taxon>
        <taxon>Burkholderiales</taxon>
        <taxon>Oxalobacteraceae</taxon>
        <taxon>Herbaspirillum</taxon>
    </lineage>
</organism>
<proteinExistence type="predicted"/>
<accession>A0A7V8FXN8</accession>
<sequence>MRGEACEDTRHSALVHHAGCLYPFRSMSGIIRMSGIILQSDTNILRDVAPTVTCRLHRVPRSGRSLPEVMGQRRHWHGERDREQNGTRQHDHAGRSQAAGRAVSHATRGLFPGFASTLFEQTDHRPTPLPATDEHSGPQACTMLLPLKTLPPIPRLLRRRPAPIAIGAPYAPFVPPPIDKLRALHPRMETQEISAIERFRIKPSLRQIDAALGEIANLLRSLDAFRDRHQSKTSGHLDDDLAPD</sequence>
<name>A0A7V8FXN8_9BURK</name>
<dbReference type="EMBL" id="WNDX01000039">
    <property type="protein sequence ID" value="KAF1044728.1"/>
    <property type="molecule type" value="Genomic_DNA"/>
</dbReference>
<dbReference type="AlphaFoldDB" id="A0A7V8FXN8"/>
<evidence type="ECO:0000256" key="1">
    <source>
        <dbReference type="SAM" id="MobiDB-lite"/>
    </source>
</evidence>
<gene>
    <name evidence="2" type="ORF">GAK35_01621</name>
</gene>